<dbReference type="PRINTS" id="PR00455">
    <property type="entry name" value="HTHTETR"/>
</dbReference>
<dbReference type="SUPFAM" id="SSF46689">
    <property type="entry name" value="Homeodomain-like"/>
    <property type="match status" value="1"/>
</dbReference>
<gene>
    <name evidence="6" type="ORF">J5X75_42280</name>
</gene>
<dbReference type="PANTHER" id="PTHR47506">
    <property type="entry name" value="TRANSCRIPTIONAL REGULATORY PROTEIN"/>
    <property type="match status" value="1"/>
</dbReference>
<dbReference type="SUPFAM" id="SSF48498">
    <property type="entry name" value="Tetracyclin repressor-like, C-terminal domain"/>
    <property type="match status" value="1"/>
</dbReference>
<name>A0ABS3UZX4_9ACTN</name>
<dbReference type="InterPro" id="IPR001647">
    <property type="entry name" value="HTH_TetR"/>
</dbReference>
<dbReference type="PANTHER" id="PTHR47506:SF1">
    <property type="entry name" value="HTH-TYPE TRANSCRIPTIONAL REGULATOR YJDC"/>
    <property type="match status" value="1"/>
</dbReference>
<evidence type="ECO:0000256" key="4">
    <source>
        <dbReference type="PROSITE-ProRule" id="PRU00335"/>
    </source>
</evidence>
<comment type="caution">
    <text evidence="6">The sequence shown here is derived from an EMBL/GenBank/DDBJ whole genome shotgun (WGS) entry which is preliminary data.</text>
</comment>
<dbReference type="RefSeq" id="WP_208473375.1">
    <property type="nucleotide sequence ID" value="NZ_JAGFNS010000054.1"/>
</dbReference>
<protein>
    <submittedName>
        <fullName evidence="6">TetR/AcrR family transcriptional regulator</fullName>
    </submittedName>
</protein>
<dbReference type="InterPro" id="IPR023772">
    <property type="entry name" value="DNA-bd_HTH_TetR-type_CS"/>
</dbReference>
<keyword evidence="2 4" id="KW-0238">DNA-binding</keyword>
<evidence type="ECO:0000256" key="2">
    <source>
        <dbReference type="ARBA" id="ARBA00023125"/>
    </source>
</evidence>
<keyword evidence="1" id="KW-0805">Transcription regulation</keyword>
<sequence>MARDTRERILAVARDLVHGASLAEVSTEDVCRAAGVHKGSLYHYFSSKEALGGAILDRNWDMMRALLEEAFADDVPPLERIDRFVDGFARMLTLMRDKFGVTPGCPLGGLAVEVAGHGDEGRAHAGRLLKGWMSYFATAVSEAKGRGDVPSSVDSAAAATRVLALMQGLALLARAQDDPALMLSAKADIRLLLRASP</sequence>
<proteinExistence type="predicted"/>
<keyword evidence="7" id="KW-1185">Reference proteome</keyword>
<accession>A0ABS3UZX4</accession>
<dbReference type="Gene3D" id="1.10.10.60">
    <property type="entry name" value="Homeodomain-like"/>
    <property type="match status" value="1"/>
</dbReference>
<organism evidence="6 7">
    <name type="scientific">Actinoplanes flavus</name>
    <dbReference type="NCBI Taxonomy" id="2820290"/>
    <lineage>
        <taxon>Bacteria</taxon>
        <taxon>Bacillati</taxon>
        <taxon>Actinomycetota</taxon>
        <taxon>Actinomycetes</taxon>
        <taxon>Micromonosporales</taxon>
        <taxon>Micromonosporaceae</taxon>
        <taxon>Actinoplanes</taxon>
    </lineage>
</organism>
<evidence type="ECO:0000256" key="3">
    <source>
        <dbReference type="ARBA" id="ARBA00023163"/>
    </source>
</evidence>
<dbReference type="Proteomes" id="UP000679690">
    <property type="component" value="Unassembled WGS sequence"/>
</dbReference>
<dbReference type="InterPro" id="IPR011075">
    <property type="entry name" value="TetR_C"/>
</dbReference>
<evidence type="ECO:0000313" key="7">
    <source>
        <dbReference type="Proteomes" id="UP000679690"/>
    </source>
</evidence>
<dbReference type="InterPro" id="IPR009057">
    <property type="entry name" value="Homeodomain-like_sf"/>
</dbReference>
<feature type="domain" description="HTH tetR-type" evidence="5">
    <location>
        <begin position="3"/>
        <end position="63"/>
    </location>
</feature>
<evidence type="ECO:0000259" key="5">
    <source>
        <dbReference type="PROSITE" id="PS50977"/>
    </source>
</evidence>
<dbReference type="Pfam" id="PF16925">
    <property type="entry name" value="TetR_C_13"/>
    <property type="match status" value="1"/>
</dbReference>
<dbReference type="PROSITE" id="PS01081">
    <property type="entry name" value="HTH_TETR_1"/>
    <property type="match status" value="1"/>
</dbReference>
<dbReference type="Gene3D" id="1.10.357.10">
    <property type="entry name" value="Tetracycline Repressor, domain 2"/>
    <property type="match status" value="1"/>
</dbReference>
<reference evidence="6 7" key="1">
    <citation type="submission" date="2021-03" db="EMBL/GenBank/DDBJ databases">
        <title>Actinoplanes flavus sp. nov., a novel actinomycete isolated from Coconut Palm rhizosphere soil.</title>
        <authorList>
            <person name="Luo X."/>
        </authorList>
    </citation>
    <scope>NUCLEOTIDE SEQUENCE [LARGE SCALE GENOMIC DNA]</scope>
    <source>
        <strain evidence="6 7">NEAU-H7</strain>
    </source>
</reference>
<keyword evidence="3" id="KW-0804">Transcription</keyword>
<dbReference type="PROSITE" id="PS50977">
    <property type="entry name" value="HTH_TETR_2"/>
    <property type="match status" value="1"/>
</dbReference>
<feature type="DNA-binding region" description="H-T-H motif" evidence="4">
    <location>
        <begin position="26"/>
        <end position="45"/>
    </location>
</feature>
<evidence type="ECO:0000256" key="1">
    <source>
        <dbReference type="ARBA" id="ARBA00023015"/>
    </source>
</evidence>
<dbReference type="EMBL" id="JAGFNS010000054">
    <property type="protein sequence ID" value="MBO3744140.1"/>
    <property type="molecule type" value="Genomic_DNA"/>
</dbReference>
<dbReference type="InterPro" id="IPR036271">
    <property type="entry name" value="Tet_transcr_reg_TetR-rel_C_sf"/>
</dbReference>
<dbReference type="Pfam" id="PF00440">
    <property type="entry name" value="TetR_N"/>
    <property type="match status" value="1"/>
</dbReference>
<evidence type="ECO:0000313" key="6">
    <source>
        <dbReference type="EMBL" id="MBO3744140.1"/>
    </source>
</evidence>